<accession>A0ABW4KWR1</accession>
<sequence>MTVETMNIVGGAVWLPTRLGTADFDPQRGFTLSRTNENPRGYPLALGWT</sequence>
<dbReference type="EMBL" id="JBHUEJ010000044">
    <property type="protein sequence ID" value="MFD1712472.1"/>
    <property type="molecule type" value="Genomic_DNA"/>
</dbReference>
<gene>
    <name evidence="1" type="ORF">ACFSF0_17880</name>
</gene>
<keyword evidence="2" id="KW-1185">Reference proteome</keyword>
<dbReference type="RefSeq" id="WP_187265685.1">
    <property type="nucleotide sequence ID" value="NZ_JBHUEJ010000044.1"/>
</dbReference>
<name>A0ABW4KWR1_9BURK</name>
<organism evidence="1 2">
    <name type="scientific">Ottowia flava</name>
    <dbReference type="NCBI Taxonomy" id="2675430"/>
    <lineage>
        <taxon>Bacteria</taxon>
        <taxon>Pseudomonadati</taxon>
        <taxon>Pseudomonadota</taxon>
        <taxon>Betaproteobacteria</taxon>
        <taxon>Burkholderiales</taxon>
        <taxon>Comamonadaceae</taxon>
        <taxon>Ottowia</taxon>
    </lineage>
</organism>
<comment type="caution">
    <text evidence="1">The sequence shown here is derived from an EMBL/GenBank/DDBJ whole genome shotgun (WGS) entry which is preliminary data.</text>
</comment>
<evidence type="ECO:0000313" key="2">
    <source>
        <dbReference type="Proteomes" id="UP001597304"/>
    </source>
</evidence>
<protein>
    <submittedName>
        <fullName evidence="1">Uncharacterized protein</fullName>
    </submittedName>
</protein>
<reference evidence="2" key="1">
    <citation type="journal article" date="2019" name="Int. J. Syst. Evol. Microbiol.">
        <title>The Global Catalogue of Microorganisms (GCM) 10K type strain sequencing project: providing services to taxonomists for standard genome sequencing and annotation.</title>
        <authorList>
            <consortium name="The Broad Institute Genomics Platform"/>
            <consortium name="The Broad Institute Genome Sequencing Center for Infectious Disease"/>
            <person name="Wu L."/>
            <person name="Ma J."/>
        </authorList>
    </citation>
    <scope>NUCLEOTIDE SEQUENCE [LARGE SCALE GENOMIC DNA]</scope>
    <source>
        <strain evidence="2">LMG 29247</strain>
    </source>
</reference>
<proteinExistence type="predicted"/>
<dbReference type="Proteomes" id="UP001597304">
    <property type="component" value="Unassembled WGS sequence"/>
</dbReference>
<evidence type="ECO:0000313" key="1">
    <source>
        <dbReference type="EMBL" id="MFD1712472.1"/>
    </source>
</evidence>